<dbReference type="InterPro" id="IPR053154">
    <property type="entry name" value="c-di-AMP_regulator"/>
</dbReference>
<feature type="region of interest" description="Disordered" evidence="1">
    <location>
        <begin position="320"/>
        <end position="367"/>
    </location>
</feature>
<evidence type="ECO:0000256" key="1">
    <source>
        <dbReference type="SAM" id="MobiDB-lite"/>
    </source>
</evidence>
<protein>
    <submittedName>
        <fullName evidence="2">YbbR like protein</fullName>
    </submittedName>
</protein>
<dbReference type="PATRIC" id="fig|1423792.3.peg.2376"/>
<sequence>MTTMWTKITTSKWFYRLISLAFALLLFTYVNFNSLSFLNNSDNQYRQSVSATRKETIKVPLRLDADTDKYYITGYPEKVSVDLEGPSSLVTTTVNTQNFEVIASLRHLGLGKHTVTLKATGLNKELTYAISPKTITVDIQNRKTQKFPIQVTYNKNAIAEGYVTEQPKLSQDTVQVTGATDEIRKIARVVANVPLSRNTKATANQEVLLQALDSNGNIVNAVLDPQTIHVTLGIRLPSKTVPLSFTTEKGKDNLDYTVSSSVKTVKITATSDVLNKIKSLTVPVDVSNIATAGSFDQQISIPLKDNDLDAADPSSVKITVKASNTSSGASDSESAASAQRRSAVSSSSSSTSSSKSSSDSSSSSSND</sequence>
<accession>A0A0R1MZI2</accession>
<dbReference type="Gene3D" id="2.170.120.30">
    <property type="match status" value="1"/>
</dbReference>
<dbReference type="Pfam" id="PF07949">
    <property type="entry name" value="YbbR"/>
    <property type="match status" value="3"/>
</dbReference>
<name>A0A0R1MZI2_9LACO</name>
<dbReference type="STRING" id="1423792.FD09_GL002338"/>
<dbReference type="PANTHER" id="PTHR37804:SF1">
    <property type="entry name" value="CDAA REGULATORY PROTEIN CDAR"/>
    <property type="match status" value="1"/>
</dbReference>
<proteinExistence type="predicted"/>
<reference evidence="2 3" key="1">
    <citation type="journal article" date="2015" name="Genome Announc.">
        <title>Expanding the biotechnology potential of lactobacilli through comparative genomics of 213 strains and associated genera.</title>
        <authorList>
            <person name="Sun Z."/>
            <person name="Harris H.M."/>
            <person name="McCann A."/>
            <person name="Guo C."/>
            <person name="Argimon S."/>
            <person name="Zhang W."/>
            <person name="Yang X."/>
            <person name="Jeffery I.B."/>
            <person name="Cooney J.C."/>
            <person name="Kagawa T.F."/>
            <person name="Liu W."/>
            <person name="Song Y."/>
            <person name="Salvetti E."/>
            <person name="Wrobel A."/>
            <person name="Rasinkangas P."/>
            <person name="Parkhill J."/>
            <person name="Rea M.C."/>
            <person name="O'Sullivan O."/>
            <person name="Ritari J."/>
            <person name="Douillard F.P."/>
            <person name="Paul Ross R."/>
            <person name="Yang R."/>
            <person name="Briner A.E."/>
            <person name="Felis G.E."/>
            <person name="de Vos W.M."/>
            <person name="Barrangou R."/>
            <person name="Klaenhammer T.R."/>
            <person name="Caufield P.W."/>
            <person name="Cui Y."/>
            <person name="Zhang H."/>
            <person name="O'Toole P.W."/>
        </authorList>
    </citation>
    <scope>NUCLEOTIDE SEQUENCE [LARGE SCALE GENOMIC DNA]</scope>
    <source>
        <strain evidence="2 3">DSM 12744</strain>
    </source>
</reference>
<gene>
    <name evidence="2" type="ORF">FD09_GL002338</name>
</gene>
<evidence type="ECO:0000313" key="3">
    <source>
        <dbReference type="Proteomes" id="UP000051330"/>
    </source>
</evidence>
<dbReference type="EMBL" id="AZEC01000004">
    <property type="protein sequence ID" value="KRL13502.1"/>
    <property type="molecule type" value="Genomic_DNA"/>
</dbReference>
<keyword evidence="3" id="KW-1185">Reference proteome</keyword>
<comment type="caution">
    <text evidence="2">The sequence shown here is derived from an EMBL/GenBank/DDBJ whole genome shotgun (WGS) entry which is preliminary data.</text>
</comment>
<dbReference type="InterPro" id="IPR012505">
    <property type="entry name" value="YbbR"/>
</dbReference>
<organism evidence="2 3">
    <name type="scientific">Schleiferilactobacillus perolens DSM 12744</name>
    <dbReference type="NCBI Taxonomy" id="1423792"/>
    <lineage>
        <taxon>Bacteria</taxon>
        <taxon>Bacillati</taxon>
        <taxon>Bacillota</taxon>
        <taxon>Bacilli</taxon>
        <taxon>Lactobacillales</taxon>
        <taxon>Lactobacillaceae</taxon>
        <taxon>Schleiferilactobacillus</taxon>
    </lineage>
</organism>
<dbReference type="Gene3D" id="2.170.120.40">
    <property type="entry name" value="YbbR-like domain"/>
    <property type="match status" value="2"/>
</dbReference>
<dbReference type="Proteomes" id="UP000051330">
    <property type="component" value="Unassembled WGS sequence"/>
</dbReference>
<dbReference type="AlphaFoldDB" id="A0A0R1MZI2"/>
<evidence type="ECO:0000313" key="2">
    <source>
        <dbReference type="EMBL" id="KRL13502.1"/>
    </source>
</evidence>
<dbReference type="PANTHER" id="PTHR37804">
    <property type="entry name" value="CDAA REGULATORY PROTEIN CDAR"/>
    <property type="match status" value="1"/>
</dbReference>
<feature type="compositionally biased region" description="Low complexity" evidence="1">
    <location>
        <begin position="322"/>
        <end position="367"/>
    </location>
</feature>